<dbReference type="InterPro" id="IPR036390">
    <property type="entry name" value="WH_DNA-bd_sf"/>
</dbReference>
<proteinExistence type="predicted"/>
<keyword evidence="4" id="KW-0238">DNA-binding</keyword>
<feature type="coiled-coil region" evidence="1">
    <location>
        <begin position="109"/>
        <end position="136"/>
    </location>
</feature>
<dbReference type="Pfam" id="PF10400">
    <property type="entry name" value="Vir_act_alpha_C"/>
    <property type="match status" value="1"/>
</dbReference>
<dbReference type="SUPFAM" id="SSF46785">
    <property type="entry name" value="Winged helix' DNA-binding domain"/>
    <property type="match status" value="1"/>
</dbReference>
<dbReference type="AlphaFoldDB" id="A0AAJ1TEH7"/>
<dbReference type="InterPro" id="IPR036388">
    <property type="entry name" value="WH-like_DNA-bd_sf"/>
</dbReference>
<keyword evidence="1" id="KW-0175">Coiled coil</keyword>
<evidence type="ECO:0000313" key="4">
    <source>
        <dbReference type="EMBL" id="MDQ0416904.1"/>
    </source>
</evidence>
<dbReference type="Gene3D" id="6.10.140.190">
    <property type="match status" value="1"/>
</dbReference>
<dbReference type="Pfam" id="PF03551">
    <property type="entry name" value="PadR"/>
    <property type="match status" value="1"/>
</dbReference>
<dbReference type="InterPro" id="IPR005149">
    <property type="entry name" value="Tscrpt_reg_PadR_N"/>
</dbReference>
<accession>A0AAJ1TEH7</accession>
<feature type="domain" description="Transcription regulator PadR C-terminal" evidence="3">
    <location>
        <begin position="89"/>
        <end position="174"/>
    </location>
</feature>
<dbReference type="InterPro" id="IPR018309">
    <property type="entry name" value="Tscrpt_reg_PadR_C"/>
</dbReference>
<comment type="caution">
    <text evidence="4">The sequence shown here is derived from an EMBL/GenBank/DDBJ whole genome shotgun (WGS) entry which is preliminary data.</text>
</comment>
<evidence type="ECO:0000259" key="2">
    <source>
        <dbReference type="Pfam" id="PF03551"/>
    </source>
</evidence>
<protein>
    <submittedName>
        <fullName evidence="4">DNA-binding PadR family transcriptional regulator</fullName>
    </submittedName>
</protein>
<dbReference type="Gene3D" id="1.10.10.10">
    <property type="entry name" value="Winged helix-like DNA-binding domain superfamily/Winged helix DNA-binding domain"/>
    <property type="match status" value="1"/>
</dbReference>
<dbReference type="EMBL" id="JAUSUV010000004">
    <property type="protein sequence ID" value="MDQ0416904.1"/>
    <property type="molecule type" value="Genomic_DNA"/>
</dbReference>
<sequence length="185" mass="21607">MESFVYTILAILARDSGSSFEIAKRMDLCWQTKHNQIYPILVEMEERDWVSCTTIPQSGKPDKKVFSITEQGKEVLAKWMPNVFQEPIIRDGFLAKIYAQWLLAPDTIVQLLEERMQFFQHKIGEHESEIAQLEDVAGTALKDPSSPHFGRYILLMRKLQMEQDESDWCAWALAFYQKEPVIQYE</sequence>
<feature type="domain" description="Transcription regulator PadR N-terminal" evidence="2">
    <location>
        <begin position="8"/>
        <end position="77"/>
    </location>
</feature>
<organism evidence="4 5">
    <name type="scientific">Croceifilum oryzae</name>
    <dbReference type="NCBI Taxonomy" id="1553429"/>
    <lineage>
        <taxon>Bacteria</taxon>
        <taxon>Bacillati</taxon>
        <taxon>Bacillota</taxon>
        <taxon>Bacilli</taxon>
        <taxon>Bacillales</taxon>
        <taxon>Thermoactinomycetaceae</taxon>
        <taxon>Croceifilum</taxon>
    </lineage>
</organism>
<dbReference type="Proteomes" id="UP001238450">
    <property type="component" value="Unassembled WGS sequence"/>
</dbReference>
<reference evidence="4 5" key="1">
    <citation type="submission" date="2023-07" db="EMBL/GenBank/DDBJ databases">
        <title>Genomic Encyclopedia of Type Strains, Phase IV (KMG-IV): sequencing the most valuable type-strain genomes for metagenomic binning, comparative biology and taxonomic classification.</title>
        <authorList>
            <person name="Goeker M."/>
        </authorList>
    </citation>
    <scope>NUCLEOTIDE SEQUENCE [LARGE SCALE GENOMIC DNA]</scope>
    <source>
        <strain evidence="4 5">DSM 46876</strain>
    </source>
</reference>
<dbReference type="GO" id="GO:0003677">
    <property type="term" value="F:DNA binding"/>
    <property type="evidence" value="ECO:0007669"/>
    <property type="project" value="UniProtKB-KW"/>
</dbReference>
<name>A0AAJ1TEH7_9BACL</name>
<dbReference type="RefSeq" id="WP_307251578.1">
    <property type="nucleotide sequence ID" value="NZ_JAUSUV010000004.1"/>
</dbReference>
<dbReference type="PANTHER" id="PTHR43252:SF4">
    <property type="entry name" value="TRANSCRIPTIONAL REGULATORY PROTEIN"/>
    <property type="match status" value="1"/>
</dbReference>
<evidence type="ECO:0000256" key="1">
    <source>
        <dbReference type="SAM" id="Coils"/>
    </source>
</evidence>
<evidence type="ECO:0000259" key="3">
    <source>
        <dbReference type="Pfam" id="PF10400"/>
    </source>
</evidence>
<evidence type="ECO:0000313" key="5">
    <source>
        <dbReference type="Proteomes" id="UP001238450"/>
    </source>
</evidence>
<dbReference type="PANTHER" id="PTHR43252">
    <property type="entry name" value="TRANSCRIPTIONAL REGULATOR YQJI"/>
    <property type="match status" value="1"/>
</dbReference>
<gene>
    <name evidence="4" type="ORF">J2Z48_001076</name>
</gene>
<keyword evidence="5" id="KW-1185">Reference proteome</keyword>